<gene>
    <name evidence="2" type="ORF">AVDCRST_MAG58-447</name>
</gene>
<organism evidence="2">
    <name type="scientific">uncultured Rubrobacteraceae bacterium</name>
    <dbReference type="NCBI Taxonomy" id="349277"/>
    <lineage>
        <taxon>Bacteria</taxon>
        <taxon>Bacillati</taxon>
        <taxon>Actinomycetota</taxon>
        <taxon>Rubrobacteria</taxon>
        <taxon>Rubrobacterales</taxon>
        <taxon>Rubrobacteraceae</taxon>
        <taxon>environmental samples</taxon>
    </lineage>
</organism>
<evidence type="ECO:0000313" key="2">
    <source>
        <dbReference type="EMBL" id="CAA9446223.1"/>
    </source>
</evidence>
<name>A0A6J4QJ78_9ACTN</name>
<evidence type="ECO:0000256" key="1">
    <source>
        <dbReference type="SAM" id="MobiDB-lite"/>
    </source>
</evidence>
<accession>A0A6J4QJ78</accession>
<dbReference type="AlphaFoldDB" id="A0A6J4QJ78"/>
<dbReference type="EMBL" id="CADCVF010000011">
    <property type="protein sequence ID" value="CAA9446223.1"/>
    <property type="molecule type" value="Genomic_DNA"/>
</dbReference>
<proteinExistence type="predicted"/>
<reference evidence="2" key="1">
    <citation type="submission" date="2020-02" db="EMBL/GenBank/DDBJ databases">
        <authorList>
            <person name="Meier V. D."/>
        </authorList>
    </citation>
    <scope>NUCLEOTIDE SEQUENCE</scope>
    <source>
        <strain evidence="2">AVDCRST_MAG58</strain>
    </source>
</reference>
<sequence length="49" mass="5608">MLDLEAREGSEHLMATARSQVEEEAWEEERAMDLDEAISYALEDAEEHA</sequence>
<feature type="region of interest" description="Disordered" evidence="1">
    <location>
        <begin position="1"/>
        <end position="23"/>
    </location>
</feature>
<feature type="compositionally biased region" description="Basic and acidic residues" evidence="1">
    <location>
        <begin position="1"/>
        <end position="11"/>
    </location>
</feature>
<protein>
    <submittedName>
        <fullName evidence="2">Uncharacterized protein</fullName>
    </submittedName>
</protein>